<keyword evidence="1" id="KW-0489">Methyltransferase</keyword>
<keyword evidence="2" id="KW-0808">Transferase</keyword>
<dbReference type="Gene3D" id="3.40.50.150">
    <property type="entry name" value="Vaccinia Virus protein VP39"/>
    <property type="match status" value="1"/>
</dbReference>
<keyword evidence="5" id="KW-1185">Reference proteome</keyword>
<name>A0A0C5VHE8_9GAMM</name>
<accession>A0A0C5VHE8</accession>
<dbReference type="KEGG" id="gsn:YC6258_01628"/>
<dbReference type="InterPro" id="IPR029063">
    <property type="entry name" value="SAM-dependent_MTases_sf"/>
</dbReference>
<dbReference type="Pfam" id="PF10017">
    <property type="entry name" value="Methyltransf_33"/>
    <property type="match status" value="1"/>
</dbReference>
<dbReference type="STRING" id="1445510.YC6258_01628"/>
<evidence type="ECO:0000256" key="2">
    <source>
        <dbReference type="ARBA" id="ARBA00022679"/>
    </source>
</evidence>
<evidence type="ECO:0000313" key="4">
    <source>
        <dbReference type="EMBL" id="AJQ93676.1"/>
    </source>
</evidence>
<feature type="domain" description="Histidine-specific methyltransferase SAM-dependent" evidence="3">
    <location>
        <begin position="19"/>
        <end position="316"/>
    </location>
</feature>
<dbReference type="PIRSF" id="PIRSF018005">
    <property type="entry name" value="UCP018005"/>
    <property type="match status" value="1"/>
</dbReference>
<dbReference type="GO" id="GO:0008168">
    <property type="term" value="F:methyltransferase activity"/>
    <property type="evidence" value="ECO:0007669"/>
    <property type="project" value="UniProtKB-KW"/>
</dbReference>
<gene>
    <name evidence="4" type="ORF">YC6258_01628</name>
</gene>
<dbReference type="RefSeq" id="WP_044616396.1">
    <property type="nucleotide sequence ID" value="NZ_CP007142.1"/>
</dbReference>
<dbReference type="Proteomes" id="UP000032266">
    <property type="component" value="Chromosome"/>
</dbReference>
<proteinExistence type="predicted"/>
<dbReference type="HOGENOM" id="CLU_049766_1_1_6"/>
<dbReference type="PATRIC" id="fig|1445510.3.peg.1593"/>
<dbReference type="GO" id="GO:0032259">
    <property type="term" value="P:methylation"/>
    <property type="evidence" value="ECO:0007669"/>
    <property type="project" value="UniProtKB-KW"/>
</dbReference>
<dbReference type="NCBIfam" id="TIGR03438">
    <property type="entry name" value="egtD_ergothio"/>
    <property type="match status" value="1"/>
</dbReference>
<dbReference type="OrthoDB" id="5289726at2"/>
<dbReference type="EMBL" id="CP007142">
    <property type="protein sequence ID" value="AJQ93676.1"/>
    <property type="molecule type" value="Genomic_DNA"/>
</dbReference>
<protein>
    <recommendedName>
        <fullName evidence="3">Histidine-specific methyltransferase SAM-dependent domain-containing protein</fullName>
    </recommendedName>
</protein>
<dbReference type="PANTHER" id="PTHR43397:SF1">
    <property type="entry name" value="ERGOTHIONEINE BIOSYNTHESIS PROTEIN 1"/>
    <property type="match status" value="1"/>
</dbReference>
<organism evidence="4 5">
    <name type="scientific">Gynuella sunshinyii YC6258</name>
    <dbReference type="NCBI Taxonomy" id="1445510"/>
    <lineage>
        <taxon>Bacteria</taxon>
        <taxon>Pseudomonadati</taxon>
        <taxon>Pseudomonadota</taxon>
        <taxon>Gammaproteobacteria</taxon>
        <taxon>Oceanospirillales</taxon>
        <taxon>Saccharospirillaceae</taxon>
        <taxon>Gynuella</taxon>
    </lineage>
</organism>
<reference evidence="4 5" key="1">
    <citation type="submission" date="2014-01" db="EMBL/GenBank/DDBJ databases">
        <title>Full genme sequencing of cellulolytic bacterium Gynuella sunshinyii YC6258T gen. nov., sp. nov.</title>
        <authorList>
            <person name="Khan H."/>
            <person name="Chung E.J."/>
            <person name="Chung Y.R."/>
        </authorList>
    </citation>
    <scope>NUCLEOTIDE SEQUENCE [LARGE SCALE GENOMIC DNA]</scope>
    <source>
        <strain evidence="4 5">YC6258</strain>
    </source>
</reference>
<evidence type="ECO:0000313" key="5">
    <source>
        <dbReference type="Proteomes" id="UP000032266"/>
    </source>
</evidence>
<dbReference type="InterPro" id="IPR051128">
    <property type="entry name" value="EgtD_Methyltrsf_superfamily"/>
</dbReference>
<dbReference type="SUPFAM" id="SSF53335">
    <property type="entry name" value="S-adenosyl-L-methionine-dependent methyltransferases"/>
    <property type="match status" value="1"/>
</dbReference>
<sequence>MQTSQFAVTEGDFRSLFIRDVLDGLQQPQKSLPSKYFYDSQGSQYFDQICSLNEYYPYRTELSMLPDVARDLNSILQDPWEIVEFGAGSLVKIRLLLQQLDNIEHYVPIDIAGDHLRQASDRLQQEFPQLTVLPIEADFTQPAPLPETLPLPKLGFFPGSTIGNFSPEQAQFFLSNIRQSLGDHSRLLIGVDTKKDPSVLHNAYNDSMGVTAAFNRNILNHINRICGADFDPQAFAHYAFYNPVAGRIEMHLISTLAQQVSIDDQMIAFSEGENIHTENSYKYTPDEFLALAATSGWERERIWLDKAQMFSVFLLSAR</sequence>
<dbReference type="PANTHER" id="PTHR43397">
    <property type="entry name" value="ERGOTHIONEINE BIOSYNTHESIS PROTEIN 1"/>
    <property type="match status" value="1"/>
</dbReference>
<evidence type="ECO:0000259" key="3">
    <source>
        <dbReference type="Pfam" id="PF10017"/>
    </source>
</evidence>
<dbReference type="AlphaFoldDB" id="A0A0C5VHE8"/>
<dbReference type="InterPro" id="IPR017804">
    <property type="entry name" value="MeTrfase_EgtD-like"/>
</dbReference>
<dbReference type="InterPro" id="IPR019257">
    <property type="entry name" value="MeTrfase_dom"/>
</dbReference>
<dbReference type="InterPro" id="IPR035094">
    <property type="entry name" value="EgtD"/>
</dbReference>
<evidence type="ECO:0000256" key="1">
    <source>
        <dbReference type="ARBA" id="ARBA00022603"/>
    </source>
</evidence>